<accession>A0A0G4ETL8</accession>
<evidence type="ECO:0000313" key="1">
    <source>
        <dbReference type="EMBL" id="CEM01656.1"/>
    </source>
</evidence>
<dbReference type="Proteomes" id="UP000041254">
    <property type="component" value="Unassembled WGS sequence"/>
</dbReference>
<evidence type="ECO:0000313" key="2">
    <source>
        <dbReference type="Proteomes" id="UP000041254"/>
    </source>
</evidence>
<reference evidence="1 2" key="1">
    <citation type="submission" date="2014-11" db="EMBL/GenBank/DDBJ databases">
        <authorList>
            <person name="Zhu J."/>
            <person name="Qi W."/>
            <person name="Song R."/>
        </authorList>
    </citation>
    <scope>NUCLEOTIDE SEQUENCE [LARGE SCALE GENOMIC DNA]</scope>
</reference>
<dbReference type="PhylomeDB" id="A0A0G4ETL8"/>
<gene>
    <name evidence="1" type="ORF">Vbra_13246</name>
</gene>
<dbReference type="EMBL" id="CDMY01000307">
    <property type="protein sequence ID" value="CEM01656.1"/>
    <property type="molecule type" value="Genomic_DNA"/>
</dbReference>
<sequence length="506" mass="55232">MTPDEEDSYRKLKKVQHVLGLFGKFVDISVADDACIVKKGMMQTAFVDAREVPPVLSELLEANKDSLKKITLDINYCSRTSAAGPIVFSSATHLHIRGLAGRAYISDLGWRFPALTTLQVGHIISVDADSLVRLLDKSPKIERLGFRVRFEQLGRIISQLKDTLSQHWSKADKRQVPKKLGIVVEDISSIGVRYGRGKGAAVVAGVSEWAADVNCQIECWPVCLGKLTIYCSTTAATAPPAPDGLYGQIATWLAANATHVRVKFGGTPLDESWRHKLIFHKAKKLTFNIKPGASASEVVDSIPTWLTERQGEGQQSTSRHFPAVEHMTVFPASLSLADVHAARSKLSPLLGGLTTLKRVDITDVSSFAAAHELLCCLSVDQLDEVTVGGQWDGPVVCEWPEDAPDTLSGSGRCPLIHHLTSGSFGLSSKAGVREFIKLALALRPVSVRLVADLNDSELTGDSCTSRLAGLRSFMEDCLRQVAAHYTFDSADTKCEWYRLTLKLRAK</sequence>
<proteinExistence type="predicted"/>
<dbReference type="AlphaFoldDB" id="A0A0G4ETL8"/>
<dbReference type="InParanoid" id="A0A0G4ETL8"/>
<protein>
    <submittedName>
        <fullName evidence="1">Uncharacterized protein</fullName>
    </submittedName>
</protein>
<organism evidence="1 2">
    <name type="scientific">Vitrella brassicaformis (strain CCMP3155)</name>
    <dbReference type="NCBI Taxonomy" id="1169540"/>
    <lineage>
        <taxon>Eukaryota</taxon>
        <taxon>Sar</taxon>
        <taxon>Alveolata</taxon>
        <taxon>Colpodellida</taxon>
        <taxon>Vitrellaceae</taxon>
        <taxon>Vitrella</taxon>
    </lineage>
</organism>
<keyword evidence="2" id="KW-1185">Reference proteome</keyword>
<dbReference type="VEuPathDB" id="CryptoDB:Vbra_13246"/>
<name>A0A0G4ETL8_VITBC</name>